<dbReference type="InterPro" id="IPR008577">
    <property type="entry name" value="DUF859"/>
</dbReference>
<name>A0ABT6ZGY3_9MICO</name>
<organism evidence="1 2">
    <name type="scientific">Microbacterium dauci</name>
    <dbReference type="NCBI Taxonomy" id="3048008"/>
    <lineage>
        <taxon>Bacteria</taxon>
        <taxon>Bacillati</taxon>
        <taxon>Actinomycetota</taxon>
        <taxon>Actinomycetes</taxon>
        <taxon>Micrococcales</taxon>
        <taxon>Microbacteriaceae</taxon>
        <taxon>Microbacterium</taxon>
    </lineage>
</organism>
<dbReference type="Pfam" id="PF05895">
    <property type="entry name" value="DUF859"/>
    <property type="match status" value="1"/>
</dbReference>
<accession>A0ABT6ZGY3</accession>
<dbReference type="EMBL" id="JASJND010000007">
    <property type="protein sequence ID" value="MDJ1115383.1"/>
    <property type="molecule type" value="Genomic_DNA"/>
</dbReference>
<dbReference type="RefSeq" id="WP_283717061.1">
    <property type="nucleotide sequence ID" value="NZ_JASJND010000007.1"/>
</dbReference>
<comment type="caution">
    <text evidence="1">The sequence shown here is derived from an EMBL/GenBank/DDBJ whole genome shotgun (WGS) entry which is preliminary data.</text>
</comment>
<gene>
    <name evidence="1" type="ORF">QNI14_13095</name>
</gene>
<keyword evidence="2" id="KW-1185">Reference proteome</keyword>
<evidence type="ECO:0000313" key="2">
    <source>
        <dbReference type="Proteomes" id="UP001321481"/>
    </source>
</evidence>
<proteinExistence type="predicted"/>
<reference evidence="1 2" key="1">
    <citation type="submission" date="2023-05" db="EMBL/GenBank/DDBJ databases">
        <title>Microbacterium dauci sp.nov., Isolated from Carrot Rhizosphere Soil.</title>
        <authorList>
            <person name="Xiao Z."/>
            <person name="Zheng J."/>
        </authorList>
    </citation>
    <scope>NUCLEOTIDE SEQUENCE [LARGE SCALE GENOMIC DNA]</scope>
    <source>
        <strain evidence="1 2">LX3-4</strain>
    </source>
</reference>
<sequence>MNSTHTYTAEIAGEDLPIIDGSISLDAGRSPHVQANIQVPMRFLELLDPRDAPRVILDVKAIFQGEDGPVVQERTFNLGVRRRPAAYGSGIITVDLASDEALLGDYRPLANVTAMAGMTSIRAVVSYVLDRAIPGAVLAPSDDRAPVGEDADEEALLWKAGESAIEFLHPLVQALGLRLVCDEARVWTLRDANYTGDGDVLNLTTGVNLIEAQDTIDRDGDLWFDARITRYRWTDSGGAQRERVDAFALRTPYSRASLVTLNSPYPGPGRSEYAVRRAQQRGREVSATIVADWNTRAEQPATFTFPDAPTQFGAIQTVEFNLANDEMTVTARTMDTSQTPEDPTEEPAEPVRLRETVTFSGDNRYRLHLLIESVSQNVLTNTSLLRRRVWLEKTAGDGKWNADNDSTWSLNIGGKTKGSSGFAYDFRRSTPQTISLLNDTVTITHESDGTKTVSWSVTATLDNALPIGTASATGSLDLPTIVRTSGA</sequence>
<evidence type="ECO:0000313" key="1">
    <source>
        <dbReference type="EMBL" id="MDJ1115383.1"/>
    </source>
</evidence>
<protein>
    <submittedName>
        <fullName evidence="1">DUF859 family phage minor structural protein</fullName>
    </submittedName>
</protein>
<dbReference type="Proteomes" id="UP001321481">
    <property type="component" value="Unassembled WGS sequence"/>
</dbReference>